<name>A0A1D1ULN8_RAMVA</name>
<evidence type="ECO:0000313" key="2">
    <source>
        <dbReference type="EMBL" id="GAU90636.1"/>
    </source>
</evidence>
<keyword evidence="3" id="KW-1185">Reference proteome</keyword>
<keyword evidence="1" id="KW-0732">Signal</keyword>
<evidence type="ECO:0000256" key="1">
    <source>
        <dbReference type="SAM" id="SignalP"/>
    </source>
</evidence>
<dbReference type="AlphaFoldDB" id="A0A1D1ULN8"/>
<organism evidence="2 3">
    <name type="scientific">Ramazzottius varieornatus</name>
    <name type="common">Water bear</name>
    <name type="synonym">Tardigrade</name>
    <dbReference type="NCBI Taxonomy" id="947166"/>
    <lineage>
        <taxon>Eukaryota</taxon>
        <taxon>Metazoa</taxon>
        <taxon>Ecdysozoa</taxon>
        <taxon>Tardigrada</taxon>
        <taxon>Eutardigrada</taxon>
        <taxon>Parachela</taxon>
        <taxon>Hypsibioidea</taxon>
        <taxon>Ramazzottiidae</taxon>
        <taxon>Ramazzottius</taxon>
    </lineage>
</organism>
<feature type="signal peptide" evidence="1">
    <location>
        <begin position="1"/>
        <end position="23"/>
    </location>
</feature>
<protein>
    <submittedName>
        <fullName evidence="2">Uncharacterized protein</fullName>
    </submittedName>
</protein>
<gene>
    <name evidence="2" type="primary">RvY_03025-1</name>
    <name evidence="2" type="synonym">RvY_03025.1</name>
    <name evidence="2" type="ORF">RvY_03025</name>
</gene>
<reference evidence="2 3" key="1">
    <citation type="journal article" date="2016" name="Nat. Commun.">
        <title>Extremotolerant tardigrade genome and improved radiotolerance of human cultured cells by tardigrade-unique protein.</title>
        <authorList>
            <person name="Hashimoto T."/>
            <person name="Horikawa D.D."/>
            <person name="Saito Y."/>
            <person name="Kuwahara H."/>
            <person name="Kozuka-Hata H."/>
            <person name="Shin-I T."/>
            <person name="Minakuchi Y."/>
            <person name="Ohishi K."/>
            <person name="Motoyama A."/>
            <person name="Aizu T."/>
            <person name="Enomoto A."/>
            <person name="Kondo K."/>
            <person name="Tanaka S."/>
            <person name="Hara Y."/>
            <person name="Koshikawa S."/>
            <person name="Sagara H."/>
            <person name="Miura T."/>
            <person name="Yokobori S."/>
            <person name="Miyagawa K."/>
            <person name="Suzuki Y."/>
            <person name="Kubo T."/>
            <person name="Oyama M."/>
            <person name="Kohara Y."/>
            <person name="Fujiyama A."/>
            <person name="Arakawa K."/>
            <person name="Katayama T."/>
            <person name="Toyoda A."/>
            <person name="Kunieda T."/>
        </authorList>
    </citation>
    <scope>NUCLEOTIDE SEQUENCE [LARGE SCALE GENOMIC DNA]</scope>
    <source>
        <strain evidence="2 3">YOKOZUNA-1</strain>
    </source>
</reference>
<feature type="chain" id="PRO_5008897347" evidence="1">
    <location>
        <begin position="24"/>
        <end position="151"/>
    </location>
</feature>
<proteinExistence type="predicted"/>
<sequence length="151" mass="16325">MESSVLCFVAAHSLTFIFSICTAEELNSSSLLPPAFLPVGSLQKVDHAHSRPAQNLSADEVPQLTFPEGADAGPPFLASSPIPDILDITKPPVTNPQAALFFTGGRPRLTTLSVMGIDIGTLLPKQEMQDDDMDFPRMAMRNHDAFVTARF</sequence>
<dbReference type="EMBL" id="BDGG01000001">
    <property type="protein sequence ID" value="GAU90636.1"/>
    <property type="molecule type" value="Genomic_DNA"/>
</dbReference>
<comment type="caution">
    <text evidence="2">The sequence shown here is derived from an EMBL/GenBank/DDBJ whole genome shotgun (WGS) entry which is preliminary data.</text>
</comment>
<accession>A0A1D1ULN8</accession>
<evidence type="ECO:0000313" key="3">
    <source>
        <dbReference type="Proteomes" id="UP000186922"/>
    </source>
</evidence>
<dbReference type="Proteomes" id="UP000186922">
    <property type="component" value="Unassembled WGS sequence"/>
</dbReference>